<reference evidence="3 4" key="2">
    <citation type="submission" date="2018-06" db="EMBL/GenBank/DDBJ databases">
        <title>Comparative genomics of rhizobia nodulating Arachis hypogaea in China.</title>
        <authorList>
            <person name="Li Y."/>
        </authorList>
    </citation>
    <scope>NUCLEOTIDE SEQUENCE [LARGE SCALE GENOMIC DNA]</scope>
    <source>
        <strain evidence="3 4">CCBAU 51658</strain>
    </source>
</reference>
<dbReference type="Proteomes" id="UP000593880">
    <property type="component" value="Chromosome"/>
</dbReference>
<protein>
    <submittedName>
        <fullName evidence="2">Uncharacterized protein</fullName>
    </submittedName>
</protein>
<dbReference type="Proteomes" id="UP000625079">
    <property type="component" value="Unassembled WGS sequence"/>
</dbReference>
<dbReference type="AlphaFoldDB" id="A0A410V9Q4"/>
<dbReference type="RefSeq" id="WP_128967066.1">
    <property type="nucleotide sequence ID" value="NZ_BMHC01000002.1"/>
</dbReference>
<sequence>MSRRDDIHTTRRTEPNGVEPAFSEDDLQREQLGPRGVPGQPDAPRMTPQRAKKTPAEGDFDGHTS</sequence>
<evidence type="ECO:0000313" key="2">
    <source>
        <dbReference type="EMBL" id="GGI22510.1"/>
    </source>
</evidence>
<reference evidence="2" key="1">
    <citation type="journal article" date="2014" name="Int. J. Syst. Evol. Microbiol.">
        <title>Complete genome sequence of Corynebacterium casei LMG S-19264T (=DSM 44701T), isolated from a smear-ripened cheese.</title>
        <authorList>
            <consortium name="US DOE Joint Genome Institute (JGI-PGF)"/>
            <person name="Walter F."/>
            <person name="Albersmeier A."/>
            <person name="Kalinowski J."/>
            <person name="Ruckert C."/>
        </authorList>
    </citation>
    <scope>NUCLEOTIDE SEQUENCE</scope>
    <source>
        <strain evidence="2">CGMCC 1.15034</strain>
    </source>
</reference>
<proteinExistence type="predicted"/>
<reference evidence="2" key="3">
    <citation type="submission" date="2022-12" db="EMBL/GenBank/DDBJ databases">
        <authorList>
            <person name="Sun Q."/>
            <person name="Zhou Y."/>
        </authorList>
    </citation>
    <scope>NUCLEOTIDE SEQUENCE</scope>
    <source>
        <strain evidence="2">CGMCC 1.15034</strain>
    </source>
</reference>
<keyword evidence="4" id="KW-1185">Reference proteome</keyword>
<accession>A0A410V9Q4</accession>
<evidence type="ECO:0000313" key="5">
    <source>
        <dbReference type="Proteomes" id="UP000625079"/>
    </source>
</evidence>
<evidence type="ECO:0000313" key="4">
    <source>
        <dbReference type="Proteomes" id="UP000593880"/>
    </source>
</evidence>
<gene>
    <name evidence="2" type="ORF">GCM10010987_19760</name>
    <name evidence="3" type="ORF">XH86_24260</name>
</gene>
<dbReference type="OrthoDB" id="8247820at2"/>
<feature type="compositionally biased region" description="Basic and acidic residues" evidence="1">
    <location>
        <begin position="1"/>
        <end position="14"/>
    </location>
</feature>
<dbReference type="EMBL" id="CP030057">
    <property type="protein sequence ID" value="QOZ61499.1"/>
    <property type="molecule type" value="Genomic_DNA"/>
</dbReference>
<organism evidence="2 5">
    <name type="scientific">Bradyrhizobium guangdongense</name>
    <dbReference type="NCBI Taxonomy" id="1325090"/>
    <lineage>
        <taxon>Bacteria</taxon>
        <taxon>Pseudomonadati</taxon>
        <taxon>Pseudomonadota</taxon>
        <taxon>Alphaproteobacteria</taxon>
        <taxon>Hyphomicrobiales</taxon>
        <taxon>Nitrobacteraceae</taxon>
        <taxon>Bradyrhizobium</taxon>
    </lineage>
</organism>
<feature type="compositionally biased region" description="Basic and acidic residues" evidence="1">
    <location>
        <begin position="54"/>
        <end position="65"/>
    </location>
</feature>
<evidence type="ECO:0000256" key="1">
    <source>
        <dbReference type="SAM" id="MobiDB-lite"/>
    </source>
</evidence>
<dbReference type="EMBL" id="BMHC01000002">
    <property type="protein sequence ID" value="GGI22510.1"/>
    <property type="molecule type" value="Genomic_DNA"/>
</dbReference>
<feature type="region of interest" description="Disordered" evidence="1">
    <location>
        <begin position="1"/>
        <end position="65"/>
    </location>
</feature>
<evidence type="ECO:0000313" key="3">
    <source>
        <dbReference type="EMBL" id="QOZ61499.1"/>
    </source>
</evidence>
<name>A0A410V9Q4_9BRAD</name>